<dbReference type="Pfam" id="PF00393">
    <property type="entry name" value="6PGD"/>
    <property type="match status" value="1"/>
</dbReference>
<evidence type="ECO:0000256" key="3">
    <source>
        <dbReference type="ARBA" id="ARBA00013011"/>
    </source>
</evidence>
<comment type="pathway">
    <text evidence="1">Carbohydrate degradation; pentose phosphate pathway; D-ribulose 5-phosphate from D-glucose 6-phosphate (oxidative stage): step 3/3.</text>
</comment>
<evidence type="ECO:0000256" key="4">
    <source>
        <dbReference type="ARBA" id="ARBA00023002"/>
    </source>
</evidence>
<dbReference type="InterPro" id="IPR008927">
    <property type="entry name" value="6-PGluconate_DH-like_C_sf"/>
</dbReference>
<feature type="domain" description="6-phosphogluconate dehydrogenase C-terminal" evidence="7">
    <location>
        <begin position="1"/>
        <end position="171"/>
    </location>
</feature>
<evidence type="ECO:0000256" key="5">
    <source>
        <dbReference type="ARBA" id="ARBA00023064"/>
    </source>
</evidence>
<keyword evidence="4" id="KW-0560">Oxidoreductase</keyword>
<dbReference type="InterPro" id="IPR006114">
    <property type="entry name" value="6PGDH_C"/>
</dbReference>
<accession>A0A9P7YHR2</accession>
<dbReference type="Proteomes" id="UP000824998">
    <property type="component" value="Unassembled WGS sequence"/>
</dbReference>
<dbReference type="InterPro" id="IPR006183">
    <property type="entry name" value="Pgluconate_DH"/>
</dbReference>
<gene>
    <name evidence="8" type="ORF">BJ875DRAFT_484685</name>
</gene>
<evidence type="ECO:0000259" key="7">
    <source>
        <dbReference type="SMART" id="SM01350"/>
    </source>
</evidence>
<proteinExistence type="inferred from homology"/>
<comment type="caution">
    <text evidence="8">The sequence shown here is derived from an EMBL/GenBank/DDBJ whole genome shotgun (WGS) entry which is preliminary data.</text>
</comment>
<dbReference type="EMBL" id="MU251482">
    <property type="protein sequence ID" value="KAG9233889.1"/>
    <property type="molecule type" value="Genomic_DNA"/>
</dbReference>
<name>A0A9P7YHR2_9HELO</name>
<evidence type="ECO:0000313" key="9">
    <source>
        <dbReference type="Proteomes" id="UP000824998"/>
    </source>
</evidence>
<comment type="similarity">
    <text evidence="2">Belongs to the 6-phosphogluconate dehydrogenase family.</text>
</comment>
<dbReference type="InterPro" id="IPR013328">
    <property type="entry name" value="6PGD_dom2"/>
</dbReference>
<keyword evidence="9" id="KW-1185">Reference proteome</keyword>
<sequence length="177" mass="19727">MSKHKGMYYDAIGKVFEKWSSEGELNNTFPAKIGADTCQQKDKIGNHVRANVQGKVVQNIDGLEGTGIRSNTQATLLHVSASSLSAAHHLRKVSFCNDNEKGVFTKDLRITVYTTCQASYVQGIRILDVADKENKWAINYHNIVQIWKAGCNIQLGHIHTLLGGIFHPNSENHNLFH</sequence>
<evidence type="ECO:0000256" key="6">
    <source>
        <dbReference type="ARBA" id="ARBA00023126"/>
    </source>
</evidence>
<dbReference type="SMART" id="SM01350">
    <property type="entry name" value="6PGD"/>
    <property type="match status" value="1"/>
</dbReference>
<dbReference type="Gene3D" id="1.10.1040.10">
    <property type="entry name" value="N-(1-d-carboxylethyl)-l-norvaline Dehydrogenase, domain 2"/>
    <property type="match status" value="2"/>
</dbReference>
<dbReference type="PANTHER" id="PTHR11811">
    <property type="entry name" value="6-PHOSPHOGLUCONATE DEHYDROGENASE"/>
    <property type="match status" value="1"/>
</dbReference>
<keyword evidence="6" id="KW-0570">Pentose shunt</keyword>
<evidence type="ECO:0000256" key="2">
    <source>
        <dbReference type="ARBA" id="ARBA00008419"/>
    </source>
</evidence>
<dbReference type="AlphaFoldDB" id="A0A9P7YHR2"/>
<dbReference type="OrthoDB" id="434986at2759"/>
<dbReference type="SUPFAM" id="SSF48179">
    <property type="entry name" value="6-phosphogluconate dehydrogenase C-terminal domain-like"/>
    <property type="match status" value="1"/>
</dbReference>
<dbReference type="GO" id="GO:0019521">
    <property type="term" value="P:D-gluconate metabolic process"/>
    <property type="evidence" value="ECO:0007669"/>
    <property type="project" value="UniProtKB-KW"/>
</dbReference>
<evidence type="ECO:0000256" key="1">
    <source>
        <dbReference type="ARBA" id="ARBA00004874"/>
    </source>
</evidence>
<reference evidence="8" key="1">
    <citation type="journal article" date="2021" name="IMA Fungus">
        <title>Genomic characterization of three marine fungi, including Emericellopsis atlantica sp. nov. with signatures of a generalist lifestyle and marine biomass degradation.</title>
        <authorList>
            <person name="Hagestad O.C."/>
            <person name="Hou L."/>
            <person name="Andersen J.H."/>
            <person name="Hansen E.H."/>
            <person name="Altermark B."/>
            <person name="Li C."/>
            <person name="Kuhnert E."/>
            <person name="Cox R.J."/>
            <person name="Crous P.W."/>
            <person name="Spatafora J.W."/>
            <person name="Lail K."/>
            <person name="Amirebrahimi M."/>
            <person name="Lipzen A."/>
            <person name="Pangilinan J."/>
            <person name="Andreopoulos W."/>
            <person name="Hayes R.D."/>
            <person name="Ng V."/>
            <person name="Grigoriev I.V."/>
            <person name="Jackson S.A."/>
            <person name="Sutton T.D.S."/>
            <person name="Dobson A.D.W."/>
            <person name="Rama T."/>
        </authorList>
    </citation>
    <scope>NUCLEOTIDE SEQUENCE</scope>
    <source>
        <strain evidence="8">TRa018bII</strain>
    </source>
</reference>
<evidence type="ECO:0000313" key="8">
    <source>
        <dbReference type="EMBL" id="KAG9233889.1"/>
    </source>
</evidence>
<organism evidence="8 9">
    <name type="scientific">Amylocarpus encephaloides</name>
    <dbReference type="NCBI Taxonomy" id="45428"/>
    <lineage>
        <taxon>Eukaryota</taxon>
        <taxon>Fungi</taxon>
        <taxon>Dikarya</taxon>
        <taxon>Ascomycota</taxon>
        <taxon>Pezizomycotina</taxon>
        <taxon>Leotiomycetes</taxon>
        <taxon>Helotiales</taxon>
        <taxon>Helotiales incertae sedis</taxon>
        <taxon>Amylocarpus</taxon>
    </lineage>
</organism>
<dbReference type="GO" id="GO:0006098">
    <property type="term" value="P:pentose-phosphate shunt"/>
    <property type="evidence" value="ECO:0007669"/>
    <property type="project" value="UniProtKB-KW"/>
</dbReference>
<dbReference type="EC" id="1.1.1.44" evidence="3"/>
<protein>
    <recommendedName>
        <fullName evidence="3">phosphogluconate dehydrogenase (NADP(+)-dependent, decarboxylating)</fullName>
        <ecNumber evidence="3">1.1.1.44</ecNumber>
    </recommendedName>
</protein>
<dbReference type="GO" id="GO:0004616">
    <property type="term" value="F:phosphogluconate dehydrogenase (decarboxylating) activity"/>
    <property type="evidence" value="ECO:0007669"/>
    <property type="project" value="UniProtKB-EC"/>
</dbReference>
<keyword evidence="5" id="KW-0311">Gluconate utilization</keyword>